<evidence type="ECO:0000313" key="1">
    <source>
        <dbReference type="EMBL" id="KKN01520.1"/>
    </source>
</evidence>
<organism evidence="1">
    <name type="scientific">marine sediment metagenome</name>
    <dbReference type="NCBI Taxonomy" id="412755"/>
    <lineage>
        <taxon>unclassified sequences</taxon>
        <taxon>metagenomes</taxon>
        <taxon>ecological metagenomes</taxon>
    </lineage>
</organism>
<name>A0A0F9M2B2_9ZZZZ</name>
<accession>A0A0F9M2B2</accession>
<dbReference type="AlphaFoldDB" id="A0A0F9M2B2"/>
<protein>
    <submittedName>
        <fullName evidence="1">Uncharacterized protein</fullName>
    </submittedName>
</protein>
<proteinExistence type="predicted"/>
<dbReference type="EMBL" id="LAZR01005252">
    <property type="protein sequence ID" value="KKN01520.1"/>
    <property type="molecule type" value="Genomic_DNA"/>
</dbReference>
<reference evidence="1" key="1">
    <citation type="journal article" date="2015" name="Nature">
        <title>Complex archaea that bridge the gap between prokaryotes and eukaryotes.</title>
        <authorList>
            <person name="Spang A."/>
            <person name="Saw J.H."/>
            <person name="Jorgensen S.L."/>
            <person name="Zaremba-Niedzwiedzka K."/>
            <person name="Martijn J."/>
            <person name="Lind A.E."/>
            <person name="van Eijk R."/>
            <person name="Schleper C."/>
            <person name="Guy L."/>
            <person name="Ettema T.J."/>
        </authorList>
    </citation>
    <scope>NUCLEOTIDE SEQUENCE</scope>
</reference>
<comment type="caution">
    <text evidence="1">The sequence shown here is derived from an EMBL/GenBank/DDBJ whole genome shotgun (WGS) entry which is preliminary data.</text>
</comment>
<gene>
    <name evidence="1" type="ORF">LCGC14_1126880</name>
</gene>
<sequence>MSKRNAAHKLRKGVNGLICVDQGFENGFYLTFNPVFDDFWICENDFLCLLHGEAPRARFKRFANAVQWARTHSPGLNAKHPG</sequence>